<sequence>MHKALFRSIAAGAIGLGLFAAQPSALAQNTLIEKTTVDAAASKADQERQIVAIIEDAYGRNAVVNTGSGLPPEIDDRIYAGGTLPTEAQARPLPDKIAGKLPQVTPGARWVGVGKHLVELGSADRIETVIYYALP</sequence>
<dbReference type="Proteomes" id="UP000655420">
    <property type="component" value="Unassembled WGS sequence"/>
</dbReference>
<evidence type="ECO:0000313" key="3">
    <source>
        <dbReference type="Proteomes" id="UP000655420"/>
    </source>
</evidence>
<proteinExistence type="predicted"/>
<feature type="signal peptide" evidence="1">
    <location>
        <begin position="1"/>
        <end position="27"/>
    </location>
</feature>
<dbReference type="RefSeq" id="WP_200611030.1">
    <property type="nucleotide sequence ID" value="NZ_JAEHHL010000008.1"/>
</dbReference>
<dbReference type="Gene3D" id="3.10.450.160">
    <property type="entry name" value="inner membrane protein cigr"/>
    <property type="match status" value="1"/>
</dbReference>
<dbReference type="AlphaFoldDB" id="A0A8J7M870"/>
<name>A0A8J7M870_9RHOB</name>
<organism evidence="2 3">
    <name type="scientific">Thermohalobaculum xanthum</name>
    <dbReference type="NCBI Taxonomy" id="2753746"/>
    <lineage>
        <taxon>Bacteria</taxon>
        <taxon>Pseudomonadati</taxon>
        <taxon>Pseudomonadota</taxon>
        <taxon>Alphaproteobacteria</taxon>
        <taxon>Rhodobacterales</taxon>
        <taxon>Paracoccaceae</taxon>
        <taxon>Thermohalobaculum</taxon>
    </lineage>
</organism>
<dbReference type="EMBL" id="JAEHHL010000008">
    <property type="protein sequence ID" value="MBK0400361.1"/>
    <property type="molecule type" value="Genomic_DNA"/>
</dbReference>
<keyword evidence="1" id="KW-0732">Signal</keyword>
<accession>A0A8J7M870</accession>
<feature type="chain" id="PRO_5035226976" evidence="1">
    <location>
        <begin position="28"/>
        <end position="135"/>
    </location>
</feature>
<gene>
    <name evidence="2" type="ORF">H0I76_14265</name>
</gene>
<evidence type="ECO:0000256" key="1">
    <source>
        <dbReference type="SAM" id="SignalP"/>
    </source>
</evidence>
<comment type="caution">
    <text evidence="2">The sequence shown here is derived from an EMBL/GenBank/DDBJ whole genome shotgun (WGS) entry which is preliminary data.</text>
</comment>
<protein>
    <submittedName>
        <fullName evidence="2">Uncharacterized protein</fullName>
    </submittedName>
</protein>
<keyword evidence="3" id="KW-1185">Reference proteome</keyword>
<reference evidence="2" key="1">
    <citation type="submission" date="2020-12" db="EMBL/GenBank/DDBJ databases">
        <title>Bacterial taxonomy.</title>
        <authorList>
            <person name="Pan X."/>
        </authorList>
    </citation>
    <scope>NUCLEOTIDE SEQUENCE</scope>
    <source>
        <strain evidence="2">M0105</strain>
    </source>
</reference>
<evidence type="ECO:0000313" key="2">
    <source>
        <dbReference type="EMBL" id="MBK0400361.1"/>
    </source>
</evidence>